<reference evidence="6" key="3">
    <citation type="submission" date="2015-06" db="UniProtKB">
        <authorList>
            <consortium name="EnsemblMetazoa"/>
        </authorList>
    </citation>
    <scope>IDENTIFICATION</scope>
</reference>
<feature type="transmembrane region" description="Helical" evidence="4">
    <location>
        <begin position="256"/>
        <end position="280"/>
    </location>
</feature>
<proteinExistence type="predicted"/>
<dbReference type="GO" id="GO:0022857">
    <property type="term" value="F:transmembrane transporter activity"/>
    <property type="evidence" value="ECO:0007669"/>
    <property type="project" value="InterPro"/>
</dbReference>
<feature type="transmembrane region" description="Helical" evidence="4">
    <location>
        <begin position="325"/>
        <end position="354"/>
    </location>
</feature>
<feature type="transmembrane region" description="Helical" evidence="4">
    <location>
        <begin position="366"/>
        <end position="389"/>
    </location>
</feature>
<dbReference type="OMA" id="WKENCAN"/>
<evidence type="ECO:0000256" key="1">
    <source>
        <dbReference type="ARBA" id="ARBA00022692"/>
    </source>
</evidence>
<keyword evidence="3 4" id="KW-0472">Membrane</keyword>
<evidence type="ECO:0000256" key="2">
    <source>
        <dbReference type="ARBA" id="ARBA00022989"/>
    </source>
</evidence>
<dbReference type="STRING" id="6412.T1F0S3"/>
<dbReference type="EMBL" id="AMQM01003000">
    <property type="status" value="NOT_ANNOTATED_CDS"/>
    <property type="molecule type" value="Genomic_DNA"/>
</dbReference>
<keyword evidence="2 4" id="KW-1133">Transmembrane helix</keyword>
<feature type="transmembrane region" description="Helical" evidence="4">
    <location>
        <begin position="418"/>
        <end position="442"/>
    </location>
</feature>
<evidence type="ECO:0000313" key="7">
    <source>
        <dbReference type="Proteomes" id="UP000015101"/>
    </source>
</evidence>
<dbReference type="PANTHER" id="PTHR23121:SF9">
    <property type="entry name" value="SODIUM-DEPENDENT GLUCOSE TRANSPORTER 1"/>
    <property type="match status" value="1"/>
</dbReference>
<feature type="transmembrane region" description="Helical" evidence="4">
    <location>
        <begin position="394"/>
        <end position="412"/>
    </location>
</feature>
<dbReference type="InterPro" id="IPR036259">
    <property type="entry name" value="MFS_trans_sf"/>
</dbReference>
<dbReference type="CTD" id="20202423"/>
<dbReference type="GeneID" id="20202423"/>
<evidence type="ECO:0000256" key="3">
    <source>
        <dbReference type="ARBA" id="ARBA00023136"/>
    </source>
</evidence>
<gene>
    <name evidence="6" type="primary">20202423</name>
    <name evidence="5" type="ORF">HELRODRAFT_168600</name>
</gene>
<evidence type="ECO:0008006" key="8">
    <source>
        <dbReference type="Google" id="ProtNLM"/>
    </source>
</evidence>
<dbReference type="EMBL" id="KB095959">
    <property type="protein sequence ID" value="ESO09591.1"/>
    <property type="molecule type" value="Genomic_DNA"/>
</dbReference>
<evidence type="ECO:0000256" key="4">
    <source>
        <dbReference type="SAM" id="Phobius"/>
    </source>
</evidence>
<feature type="transmembrane region" description="Helical" evidence="4">
    <location>
        <begin position="149"/>
        <end position="166"/>
    </location>
</feature>
<sequence>MESHKYIETYIIYIYIISINHGAIKWCIKKYVSNINEAHELCVKEDAASKELDMYNKYISVIRYLETTEFNKIGIANTILGVTLVHLEKLMNVGEQTMSAVITFYALGYLFGSILCALIYDRLKPEFVFIVSNSVACVATIGAGLTSTFLFFATCIVIKGIGFAFTDSAGQSYGVKIWKRHKYMNSLIQGIHLLWSFGGIIGPFIIKPFLCEINHFVENFNKTLDRSEIILTQDEILGNISTTCLNDMELTTVRNVFIVFGSIGLSANIPFLIILLFNILKKKKLSFVRQKKNEEVTKYIAEEQQVLCEPDPQANRIEQTLHLKLILLTFIFFFGILCYYVEGITIAFITAFALKHLHWSVHQSSFLISIYFGAHFASRLLAVLVSVFLTPRTILSFTITMTTIAFLLMLAVNRFPNILWAVVLLAGFGTGNIFPTNIIWVTENLVLTGKHKITHSKASYVHMAMEQEKCVR</sequence>
<evidence type="ECO:0000313" key="5">
    <source>
        <dbReference type="EMBL" id="ESO09591.1"/>
    </source>
</evidence>
<dbReference type="HOGENOM" id="CLU_028923_2_2_1"/>
<dbReference type="InterPro" id="IPR011701">
    <property type="entry name" value="MFS"/>
</dbReference>
<dbReference type="RefSeq" id="XP_009012684.1">
    <property type="nucleotide sequence ID" value="XM_009014436.1"/>
</dbReference>
<reference evidence="7" key="1">
    <citation type="submission" date="2012-12" db="EMBL/GenBank/DDBJ databases">
        <authorList>
            <person name="Hellsten U."/>
            <person name="Grimwood J."/>
            <person name="Chapman J.A."/>
            <person name="Shapiro H."/>
            <person name="Aerts A."/>
            <person name="Otillar R.P."/>
            <person name="Terry A.Y."/>
            <person name="Boore J.L."/>
            <person name="Simakov O."/>
            <person name="Marletaz F."/>
            <person name="Cho S.-J."/>
            <person name="Edsinger-Gonzales E."/>
            <person name="Havlak P."/>
            <person name="Kuo D.-H."/>
            <person name="Larsson T."/>
            <person name="Lv J."/>
            <person name="Arendt D."/>
            <person name="Savage R."/>
            <person name="Osoegawa K."/>
            <person name="de Jong P."/>
            <person name="Lindberg D.R."/>
            <person name="Seaver E.C."/>
            <person name="Weisblat D.A."/>
            <person name="Putnam N.H."/>
            <person name="Grigoriev I.V."/>
            <person name="Rokhsar D.S."/>
        </authorList>
    </citation>
    <scope>NUCLEOTIDE SEQUENCE</scope>
</reference>
<keyword evidence="1 4" id="KW-0812">Transmembrane</keyword>
<evidence type="ECO:0000313" key="6">
    <source>
        <dbReference type="EnsemblMetazoa" id="HelroP168600"/>
    </source>
</evidence>
<feature type="transmembrane region" description="Helical" evidence="4">
    <location>
        <begin position="187"/>
        <end position="206"/>
    </location>
</feature>
<organism evidence="6 7">
    <name type="scientific">Helobdella robusta</name>
    <name type="common">Californian leech</name>
    <dbReference type="NCBI Taxonomy" id="6412"/>
    <lineage>
        <taxon>Eukaryota</taxon>
        <taxon>Metazoa</taxon>
        <taxon>Spiralia</taxon>
        <taxon>Lophotrochozoa</taxon>
        <taxon>Annelida</taxon>
        <taxon>Clitellata</taxon>
        <taxon>Hirudinea</taxon>
        <taxon>Rhynchobdellida</taxon>
        <taxon>Glossiphoniidae</taxon>
        <taxon>Helobdella</taxon>
    </lineage>
</organism>
<dbReference type="OrthoDB" id="9626824at2759"/>
<accession>T1F0S3</accession>
<dbReference type="Proteomes" id="UP000015101">
    <property type="component" value="Unassembled WGS sequence"/>
</dbReference>
<keyword evidence="7" id="KW-1185">Reference proteome</keyword>
<dbReference type="EnsemblMetazoa" id="HelroT168600">
    <property type="protein sequence ID" value="HelroP168600"/>
    <property type="gene ID" value="HelroG168600"/>
</dbReference>
<name>T1F0S3_HELRO</name>
<dbReference type="Pfam" id="PF07690">
    <property type="entry name" value="MFS_1"/>
    <property type="match status" value="1"/>
</dbReference>
<dbReference type="InParanoid" id="T1F0S3"/>
<dbReference type="FunFam" id="1.20.1250.20:FF:001143">
    <property type="entry name" value="Uncharacterized protein"/>
    <property type="match status" value="1"/>
</dbReference>
<reference evidence="5 7" key="2">
    <citation type="journal article" date="2013" name="Nature">
        <title>Insights into bilaterian evolution from three spiralian genomes.</title>
        <authorList>
            <person name="Simakov O."/>
            <person name="Marletaz F."/>
            <person name="Cho S.J."/>
            <person name="Edsinger-Gonzales E."/>
            <person name="Havlak P."/>
            <person name="Hellsten U."/>
            <person name="Kuo D.H."/>
            <person name="Larsson T."/>
            <person name="Lv J."/>
            <person name="Arendt D."/>
            <person name="Savage R."/>
            <person name="Osoegawa K."/>
            <person name="de Jong P."/>
            <person name="Grimwood J."/>
            <person name="Chapman J.A."/>
            <person name="Shapiro H."/>
            <person name="Aerts A."/>
            <person name="Otillar R.P."/>
            <person name="Terry A.Y."/>
            <person name="Boore J.L."/>
            <person name="Grigoriev I.V."/>
            <person name="Lindberg D.R."/>
            <person name="Seaver E.C."/>
            <person name="Weisblat D.A."/>
            <person name="Putnam N.H."/>
            <person name="Rokhsar D.S."/>
        </authorList>
    </citation>
    <scope>NUCLEOTIDE SEQUENCE</scope>
</reference>
<feature type="transmembrane region" description="Helical" evidence="4">
    <location>
        <begin position="98"/>
        <end position="120"/>
    </location>
</feature>
<dbReference type="KEGG" id="hro:HELRODRAFT_168600"/>
<dbReference type="AlphaFoldDB" id="T1F0S3"/>
<dbReference type="SUPFAM" id="SSF103473">
    <property type="entry name" value="MFS general substrate transporter"/>
    <property type="match status" value="1"/>
</dbReference>
<protein>
    <recommendedName>
        <fullName evidence="8">Major facilitator superfamily (MFS) profile domain-containing protein</fullName>
    </recommendedName>
</protein>
<dbReference type="PANTHER" id="PTHR23121">
    <property type="entry name" value="SODIUM-DEPENDENT GLUCOSE TRANSPORTER 1"/>
    <property type="match status" value="1"/>
</dbReference>
<dbReference type="Gene3D" id="1.20.1250.20">
    <property type="entry name" value="MFS general substrate transporter like domains"/>
    <property type="match status" value="2"/>
</dbReference>